<evidence type="ECO:0000259" key="1">
    <source>
        <dbReference type="SMART" id="SM00894"/>
    </source>
</evidence>
<dbReference type="Proteomes" id="UP000093100">
    <property type="component" value="Unassembled WGS sequence"/>
</dbReference>
<protein>
    <recommendedName>
        <fullName evidence="1">Excalibur calcium-binding domain-containing protein</fullName>
    </recommendedName>
</protein>
<dbReference type="InterPro" id="IPR008613">
    <property type="entry name" value="Excalibur_Ca-bd_domain"/>
</dbReference>
<feature type="domain" description="Excalibur calcium-binding" evidence="1">
    <location>
        <begin position="24"/>
        <end position="59"/>
    </location>
</feature>
<gene>
    <name evidence="2" type="ORF">CFT12S02225_07650</name>
</gene>
<proteinExistence type="predicted"/>
<organism evidence="2 3">
    <name type="scientific">Campylobacter fetus subsp. testudinum</name>
    <dbReference type="NCBI Taxonomy" id="1507806"/>
    <lineage>
        <taxon>Bacteria</taxon>
        <taxon>Pseudomonadati</taxon>
        <taxon>Campylobacterota</taxon>
        <taxon>Epsilonproteobacteria</taxon>
        <taxon>Campylobacterales</taxon>
        <taxon>Campylobacteraceae</taxon>
        <taxon>Campylobacter</taxon>
    </lineage>
</organism>
<name>A0AAX0H9I7_CAMFE</name>
<evidence type="ECO:0000313" key="2">
    <source>
        <dbReference type="EMBL" id="OCR90235.1"/>
    </source>
</evidence>
<dbReference type="SMART" id="SM00894">
    <property type="entry name" value="Excalibur"/>
    <property type="match status" value="1"/>
</dbReference>
<evidence type="ECO:0000313" key="3">
    <source>
        <dbReference type="Proteomes" id="UP000093100"/>
    </source>
</evidence>
<sequence length="63" mass="7017">MKKILLGIVVAIFAISAYGVDCSVRKTCKQMSSCAEAYEYLNKCGHTRLDRDRDGVPCESICR</sequence>
<dbReference type="RefSeq" id="WP_058909161.1">
    <property type="nucleotide sequence ID" value="NZ_JAAOXI010000010.1"/>
</dbReference>
<dbReference type="EMBL" id="LFLK01000008">
    <property type="protein sequence ID" value="OCR90235.1"/>
    <property type="molecule type" value="Genomic_DNA"/>
</dbReference>
<dbReference type="Pfam" id="PF05901">
    <property type="entry name" value="Excalibur"/>
    <property type="match status" value="1"/>
</dbReference>
<reference evidence="2 3" key="1">
    <citation type="journal article" date="2016" name="Genome Biol. Evol.">
        <title>Comparative Genomics of Campylobacter fetus from Reptiles and Mammals Reveals Divergent Evolution in Host-Associated Lineages.</title>
        <authorList>
            <person name="Gilbert M.J."/>
            <person name="Miller W.G."/>
            <person name="Yee E."/>
            <person name="Zomer A.L."/>
            <person name="van der Graaf-van Bloois L."/>
            <person name="Fitzgerald C."/>
            <person name="Forbes K.J."/>
            <person name="Meric G."/>
            <person name="Sheppard S.K."/>
            <person name="Wagenaar J.A."/>
            <person name="Duim B."/>
        </authorList>
    </citation>
    <scope>NUCLEOTIDE SEQUENCE [LARGE SCALE GENOMIC DNA]</scope>
    <source>
        <strain evidence="2 3">12S02225-3</strain>
    </source>
</reference>
<dbReference type="AlphaFoldDB" id="A0AAX0H9I7"/>
<accession>A0AAX0H9I7</accession>
<comment type="caution">
    <text evidence="2">The sequence shown here is derived from an EMBL/GenBank/DDBJ whole genome shotgun (WGS) entry which is preliminary data.</text>
</comment>